<evidence type="ECO:0000313" key="2">
    <source>
        <dbReference type="EMBL" id="EOY26379.1"/>
    </source>
</evidence>
<evidence type="ECO:0000256" key="1">
    <source>
        <dbReference type="SAM" id="MobiDB-lite"/>
    </source>
</evidence>
<gene>
    <name evidence="2" type="ORF">TCM_027901</name>
</gene>
<proteinExistence type="predicted"/>
<feature type="region of interest" description="Disordered" evidence="1">
    <location>
        <begin position="59"/>
        <end position="82"/>
    </location>
</feature>
<name>A0A061GH42_THECC</name>
<protein>
    <submittedName>
        <fullName evidence="2">Uncharacterized protein</fullName>
    </submittedName>
</protein>
<evidence type="ECO:0000313" key="3">
    <source>
        <dbReference type="Proteomes" id="UP000026915"/>
    </source>
</evidence>
<reference evidence="2 3" key="1">
    <citation type="journal article" date="2013" name="Genome Biol.">
        <title>The genome sequence of the most widely cultivated cacao type and its use to identify candidate genes regulating pod color.</title>
        <authorList>
            <person name="Motamayor J.C."/>
            <person name="Mockaitis K."/>
            <person name="Schmutz J."/>
            <person name="Haiminen N."/>
            <person name="Iii D.L."/>
            <person name="Cornejo O."/>
            <person name="Findley S.D."/>
            <person name="Zheng P."/>
            <person name="Utro F."/>
            <person name="Royaert S."/>
            <person name="Saski C."/>
            <person name="Jenkins J."/>
            <person name="Podicheti R."/>
            <person name="Zhao M."/>
            <person name="Scheffler B.E."/>
            <person name="Stack J.C."/>
            <person name="Feltus F.A."/>
            <person name="Mustiga G.M."/>
            <person name="Amores F."/>
            <person name="Phillips W."/>
            <person name="Marelli J.P."/>
            <person name="May G.D."/>
            <person name="Shapiro H."/>
            <person name="Ma J."/>
            <person name="Bustamante C.D."/>
            <person name="Schnell R.J."/>
            <person name="Main D."/>
            <person name="Gilbert D."/>
            <person name="Parida L."/>
            <person name="Kuhn D.N."/>
        </authorList>
    </citation>
    <scope>NUCLEOTIDE SEQUENCE [LARGE SCALE GENOMIC DNA]</scope>
    <source>
        <strain evidence="3">cv. Matina 1-6</strain>
    </source>
</reference>
<dbReference type="EMBL" id="CM001884">
    <property type="protein sequence ID" value="EOY26379.1"/>
    <property type="molecule type" value="Genomic_DNA"/>
</dbReference>
<dbReference type="Proteomes" id="UP000026915">
    <property type="component" value="Chromosome 6"/>
</dbReference>
<accession>A0A061GH42</accession>
<dbReference type="InParanoid" id="A0A061GH42"/>
<dbReference type="HOGENOM" id="CLU_2563035_0_0_1"/>
<organism evidence="2 3">
    <name type="scientific">Theobroma cacao</name>
    <name type="common">Cacao</name>
    <name type="synonym">Cocoa</name>
    <dbReference type="NCBI Taxonomy" id="3641"/>
    <lineage>
        <taxon>Eukaryota</taxon>
        <taxon>Viridiplantae</taxon>
        <taxon>Streptophyta</taxon>
        <taxon>Embryophyta</taxon>
        <taxon>Tracheophyta</taxon>
        <taxon>Spermatophyta</taxon>
        <taxon>Magnoliopsida</taxon>
        <taxon>eudicotyledons</taxon>
        <taxon>Gunneridae</taxon>
        <taxon>Pentapetalae</taxon>
        <taxon>rosids</taxon>
        <taxon>malvids</taxon>
        <taxon>Malvales</taxon>
        <taxon>Malvaceae</taxon>
        <taxon>Byttnerioideae</taxon>
        <taxon>Theobroma</taxon>
    </lineage>
</organism>
<feature type="compositionally biased region" description="Polar residues" evidence="1">
    <location>
        <begin position="68"/>
        <end position="82"/>
    </location>
</feature>
<keyword evidence="3" id="KW-1185">Reference proteome</keyword>
<dbReference type="AlphaFoldDB" id="A0A061GH42"/>
<sequence length="82" mass="9395">MVEEQKCHWKEMKEEDDALDTMVGHGIRMDSQSFLWKLRPSFMGNYRFTLQGVAHATYRRDGSLDTPHGTSEGSLDSTTKSQ</sequence>
<dbReference type="Gramene" id="EOY26379">
    <property type="protein sequence ID" value="EOY26379"/>
    <property type="gene ID" value="TCM_027901"/>
</dbReference>